<name>A0A9Q0D629_9TELE</name>
<accession>A0A9Q0D629</accession>
<gene>
    <name evidence="1" type="ORF">NHX12_000215</name>
</gene>
<dbReference type="EMBL" id="JANIIK010000697">
    <property type="protein sequence ID" value="KAJ3582814.1"/>
    <property type="molecule type" value="Genomic_DNA"/>
</dbReference>
<reference evidence="1" key="1">
    <citation type="submission" date="2022-07" db="EMBL/GenBank/DDBJ databases">
        <title>Chromosome-level genome of Muraenolepis orangiensis.</title>
        <authorList>
            <person name="Kim J."/>
        </authorList>
    </citation>
    <scope>NUCLEOTIDE SEQUENCE</scope>
    <source>
        <strain evidence="1">KU_S4_2022</strain>
        <tissue evidence="1">Muscle</tissue>
    </source>
</reference>
<comment type="caution">
    <text evidence="1">The sequence shown here is derived from an EMBL/GenBank/DDBJ whole genome shotgun (WGS) entry which is preliminary data.</text>
</comment>
<proteinExistence type="predicted"/>
<keyword evidence="2" id="KW-1185">Reference proteome</keyword>
<protein>
    <submittedName>
        <fullName evidence="1">Uncharacterized protein</fullName>
    </submittedName>
</protein>
<sequence length="128" mass="14497">YAWADESDKLRTDYQEGFKTLKLFLDATNEKMTAPVQEMEKNITGFYHRGPGEGQSHLWILGLPNQMPDRELLLTRSMGARAWTLLCSPAITSSVTSSTFSALMNTYTWARYRVYRGPPLSPTKSATK</sequence>
<evidence type="ECO:0000313" key="1">
    <source>
        <dbReference type="EMBL" id="KAJ3582814.1"/>
    </source>
</evidence>
<dbReference type="OrthoDB" id="8951596at2759"/>
<organism evidence="1 2">
    <name type="scientific">Muraenolepis orangiensis</name>
    <name type="common">Patagonian moray cod</name>
    <dbReference type="NCBI Taxonomy" id="630683"/>
    <lineage>
        <taxon>Eukaryota</taxon>
        <taxon>Metazoa</taxon>
        <taxon>Chordata</taxon>
        <taxon>Craniata</taxon>
        <taxon>Vertebrata</taxon>
        <taxon>Euteleostomi</taxon>
        <taxon>Actinopterygii</taxon>
        <taxon>Neopterygii</taxon>
        <taxon>Teleostei</taxon>
        <taxon>Neoteleostei</taxon>
        <taxon>Acanthomorphata</taxon>
        <taxon>Zeiogadaria</taxon>
        <taxon>Gadariae</taxon>
        <taxon>Gadiformes</taxon>
        <taxon>Muraenolepidoidei</taxon>
        <taxon>Muraenolepididae</taxon>
        <taxon>Muraenolepis</taxon>
    </lineage>
</organism>
<feature type="non-terminal residue" evidence="1">
    <location>
        <position position="1"/>
    </location>
</feature>
<dbReference type="Proteomes" id="UP001148018">
    <property type="component" value="Unassembled WGS sequence"/>
</dbReference>
<evidence type="ECO:0000313" key="2">
    <source>
        <dbReference type="Proteomes" id="UP001148018"/>
    </source>
</evidence>
<dbReference type="AlphaFoldDB" id="A0A9Q0D629"/>
<feature type="non-terminal residue" evidence="1">
    <location>
        <position position="128"/>
    </location>
</feature>